<protein>
    <recommendedName>
        <fullName evidence="2">Thioesterase domain-containing protein</fullName>
    </recommendedName>
</protein>
<keyword evidence="1" id="KW-0378">Hydrolase</keyword>
<accession>A0ABP8PQL7</accession>
<dbReference type="SUPFAM" id="SSF54637">
    <property type="entry name" value="Thioesterase/thiol ester dehydrase-isomerase"/>
    <property type="match status" value="1"/>
</dbReference>
<keyword evidence="4" id="KW-1185">Reference proteome</keyword>
<organism evidence="3 4">
    <name type="scientific">Rhodococcus olei</name>
    <dbReference type="NCBI Taxonomy" id="2161675"/>
    <lineage>
        <taxon>Bacteria</taxon>
        <taxon>Bacillati</taxon>
        <taxon>Actinomycetota</taxon>
        <taxon>Actinomycetes</taxon>
        <taxon>Mycobacteriales</taxon>
        <taxon>Nocardiaceae</taxon>
        <taxon>Rhodococcus</taxon>
    </lineage>
</organism>
<dbReference type="Gene3D" id="3.10.129.10">
    <property type="entry name" value="Hotdog Thioesterase"/>
    <property type="match status" value="1"/>
</dbReference>
<dbReference type="EMBL" id="BAABFB010000092">
    <property type="protein sequence ID" value="GAA4491510.1"/>
    <property type="molecule type" value="Genomic_DNA"/>
</dbReference>
<sequence length="170" mass="17869">MTIDSELASHPPVGRDWPEWQGWVEAMPISQLLGLRCTDIEAGRAIAVLDTPPWPANPNGAVHGGLVAACADHLFGVVAVSALPEGRLPATATLSVEYVRPAFAPLTFEAVVDNSGRTLAFVTVTVRSPNGQVCTKVSGTMSVGGSNVRTDARPSIISVNDRQQSTPSQI</sequence>
<name>A0ABP8PQL7_9NOCA</name>
<gene>
    <name evidence="3" type="ORF">GCM10023094_56060</name>
</gene>
<dbReference type="Proteomes" id="UP001501183">
    <property type="component" value="Unassembled WGS sequence"/>
</dbReference>
<evidence type="ECO:0000259" key="2">
    <source>
        <dbReference type="Pfam" id="PF03061"/>
    </source>
</evidence>
<evidence type="ECO:0000256" key="1">
    <source>
        <dbReference type="ARBA" id="ARBA00022801"/>
    </source>
</evidence>
<evidence type="ECO:0000313" key="3">
    <source>
        <dbReference type="EMBL" id="GAA4491510.1"/>
    </source>
</evidence>
<dbReference type="InterPro" id="IPR006683">
    <property type="entry name" value="Thioestr_dom"/>
</dbReference>
<feature type="domain" description="Thioesterase" evidence="2">
    <location>
        <begin position="59"/>
        <end position="134"/>
    </location>
</feature>
<dbReference type="CDD" id="cd03443">
    <property type="entry name" value="PaaI_thioesterase"/>
    <property type="match status" value="1"/>
</dbReference>
<proteinExistence type="predicted"/>
<dbReference type="InterPro" id="IPR029069">
    <property type="entry name" value="HotDog_dom_sf"/>
</dbReference>
<dbReference type="Pfam" id="PF03061">
    <property type="entry name" value="4HBT"/>
    <property type="match status" value="1"/>
</dbReference>
<dbReference type="PANTHER" id="PTHR43240">
    <property type="entry name" value="1,4-DIHYDROXY-2-NAPHTHOYL-COA THIOESTERASE 1"/>
    <property type="match status" value="1"/>
</dbReference>
<reference evidence="4" key="1">
    <citation type="journal article" date="2019" name="Int. J. Syst. Evol. Microbiol.">
        <title>The Global Catalogue of Microorganisms (GCM) 10K type strain sequencing project: providing services to taxonomists for standard genome sequencing and annotation.</title>
        <authorList>
            <consortium name="The Broad Institute Genomics Platform"/>
            <consortium name="The Broad Institute Genome Sequencing Center for Infectious Disease"/>
            <person name="Wu L."/>
            <person name="Ma J."/>
        </authorList>
    </citation>
    <scope>NUCLEOTIDE SEQUENCE [LARGE SCALE GENOMIC DNA]</scope>
    <source>
        <strain evidence="4">JCM 32206</strain>
    </source>
</reference>
<evidence type="ECO:0000313" key="4">
    <source>
        <dbReference type="Proteomes" id="UP001501183"/>
    </source>
</evidence>
<dbReference type="InterPro" id="IPR003736">
    <property type="entry name" value="PAAI_dom"/>
</dbReference>
<dbReference type="NCBIfam" id="TIGR00369">
    <property type="entry name" value="unchar_dom_1"/>
    <property type="match status" value="1"/>
</dbReference>
<dbReference type="RefSeq" id="WP_345353513.1">
    <property type="nucleotide sequence ID" value="NZ_BAABFB010000092.1"/>
</dbReference>
<comment type="caution">
    <text evidence="3">The sequence shown here is derived from an EMBL/GenBank/DDBJ whole genome shotgun (WGS) entry which is preliminary data.</text>
</comment>